<dbReference type="OrthoDB" id="9784998at2"/>
<dbReference type="RefSeq" id="WP_073317143.1">
    <property type="nucleotide sequence ID" value="NZ_FQWD01000001.1"/>
</dbReference>
<dbReference type="Gene3D" id="2.40.50.870">
    <property type="entry name" value="Protein of unknown function (DUF3299)"/>
    <property type="match status" value="1"/>
</dbReference>
<organism evidence="1 2">
    <name type="scientific">Marisediminitalea aggregata</name>
    <dbReference type="NCBI Taxonomy" id="634436"/>
    <lineage>
        <taxon>Bacteria</taxon>
        <taxon>Pseudomonadati</taxon>
        <taxon>Pseudomonadota</taxon>
        <taxon>Gammaproteobacteria</taxon>
        <taxon>Alteromonadales</taxon>
        <taxon>Alteromonadaceae</taxon>
        <taxon>Marisediminitalea</taxon>
    </lineage>
</organism>
<dbReference type="Proteomes" id="UP000184520">
    <property type="component" value="Unassembled WGS sequence"/>
</dbReference>
<keyword evidence="2" id="KW-1185">Reference proteome</keyword>
<protein>
    <recommendedName>
        <fullName evidence="3">DUF3299 domain-containing protein</fullName>
    </recommendedName>
</protein>
<name>A0A1M5ELE4_9ALTE</name>
<evidence type="ECO:0000313" key="2">
    <source>
        <dbReference type="Proteomes" id="UP000184520"/>
    </source>
</evidence>
<accession>A0A1M5ELE4</accession>
<evidence type="ECO:0008006" key="3">
    <source>
        <dbReference type="Google" id="ProtNLM"/>
    </source>
</evidence>
<reference evidence="2" key="1">
    <citation type="submission" date="2016-11" db="EMBL/GenBank/DDBJ databases">
        <authorList>
            <person name="Varghese N."/>
            <person name="Submissions S."/>
        </authorList>
    </citation>
    <scope>NUCLEOTIDE SEQUENCE [LARGE SCALE GENOMIC DNA]</scope>
    <source>
        <strain evidence="2">CGMCC 1.8995</strain>
    </source>
</reference>
<dbReference type="EMBL" id="FQWD01000001">
    <property type="protein sequence ID" value="SHF80027.1"/>
    <property type="molecule type" value="Genomic_DNA"/>
</dbReference>
<dbReference type="Pfam" id="PF11736">
    <property type="entry name" value="DUF3299"/>
    <property type="match status" value="1"/>
</dbReference>
<gene>
    <name evidence="1" type="ORF">SAMN05216361_0443</name>
</gene>
<evidence type="ECO:0000313" key="1">
    <source>
        <dbReference type="EMBL" id="SHF80027.1"/>
    </source>
</evidence>
<sequence length="197" mass="22207">MALHCAYARISLFLRNIAGVLSLIFIVAFPSLCAAVEYTEVEWTDLMPKDDLDALLAPPEYLNDIADGSQQDSVAALNQKESVDAQTKRYRDALSSTRVMQEFNGKQIRIPGYMVPLEQNDEREVTAFFIVPYFGACLHMPPPPPNQILYVQYEDGIALEALQQPFWFEGTLNVALNENALGTSAYTLNIDDYRLYE</sequence>
<dbReference type="InterPro" id="IPR021727">
    <property type="entry name" value="DUF3299"/>
</dbReference>
<dbReference type="STRING" id="634436.SAMN05216361_0443"/>
<proteinExistence type="predicted"/>
<dbReference type="AlphaFoldDB" id="A0A1M5ELE4"/>